<evidence type="ECO:0000259" key="2">
    <source>
        <dbReference type="SMART" id="SM00834"/>
    </source>
</evidence>
<dbReference type="SMART" id="SM00834">
    <property type="entry name" value="CxxC_CXXC_SSSS"/>
    <property type="match status" value="1"/>
</dbReference>
<sequence>MGVLVDYRCRDCGVRTEHWVARPVPDEAACGRCGSPARRQFGGALLTGAPEPKLVEPQMSGTGACGHAPGVPGTCTLTPTAARMLTARARGDNRALEREIAYQEKAIKAGTLDPNASVVTTYAGGPLAPTPAPAAPAAAPPAASS</sequence>
<gene>
    <name evidence="3" type="ORF">HF519_02295</name>
</gene>
<accession>A0A848DCW9</accession>
<feature type="region of interest" description="Disordered" evidence="1">
    <location>
        <begin position="124"/>
        <end position="145"/>
    </location>
</feature>
<feature type="domain" description="Putative regulatory protein FmdB zinc ribbon" evidence="2">
    <location>
        <begin position="6"/>
        <end position="42"/>
    </location>
</feature>
<dbReference type="InterPro" id="IPR013429">
    <property type="entry name" value="Regulatory_FmdB_Zinc_ribbon"/>
</dbReference>
<dbReference type="Proteomes" id="UP000586918">
    <property type="component" value="Unassembled WGS sequence"/>
</dbReference>
<feature type="compositionally biased region" description="Low complexity" evidence="1">
    <location>
        <begin position="135"/>
        <end position="145"/>
    </location>
</feature>
<dbReference type="RefSeq" id="WP_169409930.1">
    <property type="nucleotide sequence ID" value="NZ_JAAXKZ010000004.1"/>
</dbReference>
<dbReference type="AlphaFoldDB" id="A0A848DCW9"/>
<reference evidence="3 4" key="1">
    <citation type="submission" date="2020-04" db="EMBL/GenBank/DDBJ databases">
        <authorList>
            <person name="Klaysubun C."/>
            <person name="Duangmal K."/>
            <person name="Lipun K."/>
        </authorList>
    </citation>
    <scope>NUCLEOTIDE SEQUENCE [LARGE SCALE GENOMIC DNA]</scope>
    <source>
        <strain evidence="3 4">DSM 45300</strain>
    </source>
</reference>
<protein>
    <submittedName>
        <fullName evidence="3">Zinc ribbon domain-containing protein</fullName>
    </submittedName>
</protein>
<keyword evidence="4" id="KW-1185">Reference proteome</keyword>
<name>A0A848DCW9_9PSEU</name>
<evidence type="ECO:0000313" key="4">
    <source>
        <dbReference type="Proteomes" id="UP000586918"/>
    </source>
</evidence>
<evidence type="ECO:0000313" key="3">
    <source>
        <dbReference type="EMBL" id="NMH90435.1"/>
    </source>
</evidence>
<dbReference type="EMBL" id="JAAXKZ010000004">
    <property type="protein sequence ID" value="NMH90435.1"/>
    <property type="molecule type" value="Genomic_DNA"/>
</dbReference>
<comment type="caution">
    <text evidence="3">The sequence shown here is derived from an EMBL/GenBank/DDBJ whole genome shotgun (WGS) entry which is preliminary data.</text>
</comment>
<organism evidence="3 4">
    <name type="scientific">Pseudonocardia bannensis</name>
    <dbReference type="NCBI Taxonomy" id="630973"/>
    <lineage>
        <taxon>Bacteria</taxon>
        <taxon>Bacillati</taxon>
        <taxon>Actinomycetota</taxon>
        <taxon>Actinomycetes</taxon>
        <taxon>Pseudonocardiales</taxon>
        <taxon>Pseudonocardiaceae</taxon>
        <taxon>Pseudonocardia</taxon>
    </lineage>
</organism>
<proteinExistence type="predicted"/>
<evidence type="ECO:0000256" key="1">
    <source>
        <dbReference type="SAM" id="MobiDB-lite"/>
    </source>
</evidence>